<dbReference type="Proteomes" id="UP001301653">
    <property type="component" value="Unassembled WGS sequence"/>
</dbReference>
<sequence>MIPGPLISWQMLLLMFVLPTLGVGLAVALAGYAGWYFLARRGSIAAFFSWKVRLWSVLAVVLCGWAVVVVVKLHQIDRQIALQDGYKQRRRSFLLDRDFQYGELQVPRGTLVNRYDPFDNGEPQRPVELRGLDRLRFPHPVQVAGVWATQLETSATRVTLAGDQRIGPVYRFDGDSGDYVLDPDVPHLDCKAGDDAWFNVPLIDYDIVAEFAVGEPDGAQARFKPSQWQLLRCGPPEDPIRMLPAFQAPGPRGAQDPVFLEAGAAP</sequence>
<gene>
    <name evidence="2" type="ORF">VA603_09060</name>
</gene>
<name>A0ABU5V3B0_9GAMM</name>
<dbReference type="RefSeq" id="WP_323438595.1">
    <property type="nucleotide sequence ID" value="NZ_JAYFUH010000105.1"/>
</dbReference>
<keyword evidence="1" id="KW-0472">Membrane</keyword>
<organism evidence="2 3">
    <name type="scientific">Stenotrophomonas capsici</name>
    <dbReference type="NCBI Taxonomy" id="3110230"/>
    <lineage>
        <taxon>Bacteria</taxon>
        <taxon>Pseudomonadati</taxon>
        <taxon>Pseudomonadota</taxon>
        <taxon>Gammaproteobacteria</taxon>
        <taxon>Lysobacterales</taxon>
        <taxon>Lysobacteraceae</taxon>
        <taxon>Stenotrophomonas</taxon>
    </lineage>
</organism>
<evidence type="ECO:0000313" key="3">
    <source>
        <dbReference type="Proteomes" id="UP001301653"/>
    </source>
</evidence>
<evidence type="ECO:0000256" key="1">
    <source>
        <dbReference type="SAM" id="Phobius"/>
    </source>
</evidence>
<feature type="transmembrane region" description="Helical" evidence="1">
    <location>
        <begin position="54"/>
        <end position="73"/>
    </location>
</feature>
<evidence type="ECO:0000313" key="2">
    <source>
        <dbReference type="EMBL" id="MEA5667677.1"/>
    </source>
</evidence>
<proteinExistence type="predicted"/>
<keyword evidence="3" id="KW-1185">Reference proteome</keyword>
<keyword evidence="1" id="KW-0812">Transmembrane</keyword>
<protein>
    <recommendedName>
        <fullName evidence="4">Transmembrane protein</fullName>
    </recommendedName>
</protein>
<evidence type="ECO:0008006" key="4">
    <source>
        <dbReference type="Google" id="ProtNLM"/>
    </source>
</evidence>
<keyword evidence="1" id="KW-1133">Transmembrane helix</keyword>
<feature type="transmembrane region" description="Helical" evidence="1">
    <location>
        <begin position="12"/>
        <end position="34"/>
    </location>
</feature>
<reference evidence="2 3" key="1">
    <citation type="submission" date="2023-12" db="EMBL/GenBank/DDBJ databases">
        <title>Stenotrophomonas guangdongensis sp. nov., isolated from wilted pepper plants (Capsicum annuum).</title>
        <authorList>
            <person name="Qiu M."/>
            <person name="Li Y."/>
            <person name="Liu Q."/>
            <person name="Zhang X."/>
            <person name="Huang Y."/>
            <person name="Guo R."/>
            <person name="Hu M."/>
            <person name="Zhou J."/>
            <person name="Zhou X."/>
        </authorList>
    </citation>
    <scope>NUCLEOTIDE SEQUENCE [LARGE SCALE GENOMIC DNA]</scope>
    <source>
        <strain evidence="2 3">MH1</strain>
    </source>
</reference>
<dbReference type="EMBL" id="JAYFUH010000105">
    <property type="protein sequence ID" value="MEA5667677.1"/>
    <property type="molecule type" value="Genomic_DNA"/>
</dbReference>
<accession>A0ABU5V3B0</accession>
<comment type="caution">
    <text evidence="2">The sequence shown here is derived from an EMBL/GenBank/DDBJ whole genome shotgun (WGS) entry which is preliminary data.</text>
</comment>